<evidence type="ECO:0000256" key="6">
    <source>
        <dbReference type="RuleBase" id="RU004279"/>
    </source>
</evidence>
<dbReference type="InterPro" id="IPR007075">
    <property type="entry name" value="RNA_pol_Rpb1_6"/>
</dbReference>
<comment type="function">
    <text evidence="6">DNA-dependent RNA polymerase catalyzes the transcription of DNA into RNA using the four ribonucleoside triphosphates as substrates.</text>
</comment>
<evidence type="ECO:0000256" key="1">
    <source>
        <dbReference type="ARBA" id="ARBA00006460"/>
    </source>
</evidence>
<comment type="similarity">
    <text evidence="1 6">Belongs to the RNA polymerase beta' chain family.</text>
</comment>
<dbReference type="SMART" id="SM00663">
    <property type="entry name" value="RPOLA_N"/>
    <property type="match status" value="1"/>
</dbReference>
<dbReference type="InterPro" id="IPR042102">
    <property type="entry name" value="RNA_pol_Rpb1_3_sf"/>
</dbReference>
<evidence type="ECO:0000256" key="4">
    <source>
        <dbReference type="ARBA" id="ARBA00022695"/>
    </source>
</evidence>
<evidence type="ECO:0000259" key="7">
    <source>
        <dbReference type="SMART" id="SM00663"/>
    </source>
</evidence>
<dbReference type="CDD" id="cd02733">
    <property type="entry name" value="RNAP_II_RPB1_N"/>
    <property type="match status" value="1"/>
</dbReference>
<dbReference type="InterPro" id="IPR007081">
    <property type="entry name" value="RNA_pol_Rpb1_5"/>
</dbReference>
<dbReference type="Gene3D" id="4.10.860.120">
    <property type="entry name" value="RNA polymerase II, clamp domain"/>
    <property type="match status" value="1"/>
</dbReference>
<gene>
    <name evidence="9" type="primary">LOC113788666</name>
</gene>
<dbReference type="Gene3D" id="2.40.40.20">
    <property type="match status" value="1"/>
</dbReference>
<dbReference type="GO" id="GO:0005665">
    <property type="term" value="C:RNA polymerase II, core complex"/>
    <property type="evidence" value="ECO:0007669"/>
    <property type="project" value="TreeGrafter"/>
</dbReference>
<name>A0A6P6XKK8_DERPT</name>
<dbReference type="GO" id="GO:0006351">
    <property type="term" value="P:DNA-templated transcription"/>
    <property type="evidence" value="ECO:0007669"/>
    <property type="project" value="InterPro"/>
</dbReference>
<dbReference type="GO" id="GO:0003677">
    <property type="term" value="F:DNA binding"/>
    <property type="evidence" value="ECO:0007669"/>
    <property type="project" value="InterPro"/>
</dbReference>
<dbReference type="Gene3D" id="6.20.50.80">
    <property type="match status" value="1"/>
</dbReference>
<dbReference type="InterPro" id="IPR038593">
    <property type="entry name" value="RNA_pol_Rpb1_7_sf"/>
</dbReference>
<dbReference type="Pfam" id="PF00623">
    <property type="entry name" value="RNA_pol_Rpb1_2"/>
    <property type="match status" value="1"/>
</dbReference>
<feature type="domain" description="RNA polymerase N-terminal" evidence="7">
    <location>
        <begin position="158"/>
        <end position="461"/>
    </location>
</feature>
<dbReference type="OrthoDB" id="270392at2759"/>
<keyword evidence="3 6" id="KW-0808">Transferase</keyword>
<dbReference type="SUPFAM" id="SSF64484">
    <property type="entry name" value="beta and beta-prime subunits of DNA dependent RNA-polymerase"/>
    <property type="match status" value="1"/>
</dbReference>
<dbReference type="EC" id="2.7.7.6" evidence="6"/>
<dbReference type="CDD" id="cd02584">
    <property type="entry name" value="RNAP_II_Rpb1_C"/>
    <property type="match status" value="1"/>
</dbReference>
<dbReference type="RefSeq" id="XP_027193932.1">
    <property type="nucleotide sequence ID" value="XM_027338131.1"/>
</dbReference>
<dbReference type="InterPro" id="IPR000722">
    <property type="entry name" value="RNA_pol_asu"/>
</dbReference>
<dbReference type="InterPro" id="IPR007073">
    <property type="entry name" value="RNA_pol_Rpb1_7"/>
</dbReference>
<keyword evidence="2 6" id="KW-0240">DNA-directed RNA polymerase</keyword>
<dbReference type="Pfam" id="PF04992">
    <property type="entry name" value="RNA_pol_Rpb1_6"/>
    <property type="match status" value="1"/>
</dbReference>
<dbReference type="KEGG" id="dpte:113788666"/>
<dbReference type="Gene3D" id="1.10.132.30">
    <property type="match status" value="1"/>
</dbReference>
<keyword evidence="5 6" id="KW-0804">Transcription</keyword>
<accession>A0A6P6XKK8</accession>
<keyword evidence="8" id="KW-1185">Reference proteome</keyword>
<dbReference type="PANTHER" id="PTHR19376:SF37">
    <property type="entry name" value="DNA-DIRECTED RNA POLYMERASE II SUBUNIT RPB1"/>
    <property type="match status" value="1"/>
</dbReference>
<dbReference type="Pfam" id="PF04983">
    <property type="entry name" value="RNA_pol_Rpb1_3"/>
    <property type="match status" value="1"/>
</dbReference>
<evidence type="ECO:0000313" key="9">
    <source>
        <dbReference type="RefSeq" id="XP_027193932.1"/>
    </source>
</evidence>
<proteinExistence type="inferred from homology"/>
<dbReference type="InterPro" id="IPR044893">
    <property type="entry name" value="RNA_pol_Rpb1_clamp_domain"/>
</dbReference>
<evidence type="ECO:0000256" key="5">
    <source>
        <dbReference type="ARBA" id="ARBA00023163"/>
    </source>
</evidence>
<sequence length="1421" mass="160397">MSYRVCCGHFGHIELKKPVLNYAFIKTVVNVLRCVCVSCARILAHPSDKRFRDVLLIKSKPARLTAIANITRTVTTCPIYEDDNGNVIGCGASQPTFKRDNLEILADFSRSGGQEGKGGIKTSVEKYFSTTEILSVFKKIRTTDIKLLGFDGVNTSPENLIIRNLIVMPPCVRPPVQFGADRCEDDLTAKYNDILLLNKQIKRFEEAGAASHVMTSSYSLLQYHVATLMNNEISGIPVATTRRKKPIKGIRERLKGKNGRLRGNLMGKRVDFSARTVITGDPNLDLDQVGVPYSIAMNLTFPEIVINSNLDEMRMAVTNGPYKWPGAKYVIRKDGTRYDLRHCYNGSSDLQLEPGCVVERHLRDGDYVLFNRQPSLHKMSIMGHRVKVLPYSSFRINLSVTSPYNADFDGDEMNMHVPQSYETRAEIKYLCAVPYQTISPQSNKPVMGIVQDTLIGVTLMSDKNIFVTKKELMSLCLQVEGWSGEIFPPTVWKPQKLWTGKQLFTLCLLSNNNIRIRSENPNFTSNDGHVIIEDGELLSGVIDKKIVGATSGGLIHVLWHQCGVITTRNFIHILQRVVTAWMLTQGFTVGISDIIVADETAKKISEVLQARQEAVKELFKKACSGNFETQPGKGLLRSFEAVSNSEFNSAREIAGKYATDFLSNSNNIYRMVMSGSKGSMINISQIMACVGQQNVEGKRIPFGFNARTLPHFAKFDFNADSRGFVKNSYLSGLLPHELFFHAMGGREGIIDTACKTSETGYIQRRLVKAMEDVAVAYDGTVRNSNNEIIQFFYGEDGIRGEFIEQQDLILMTMNYEKLKKRFFHDIYDENYGKGWLEPSIAQEIISRVHTEILDREYQFLLDSQRMLQTEIFPDGEYKQYLPVKFERFINIAKKKFLQETICTVDPRDLVRQIDQLVDDLQPVRYADNIVLESVRCSMVLFVIQLRTYLNSLELLRYHKFSQEALTWIFDSIKNTYRTSLIQAGEVVGCLAAQSIGEPATQMTLNTFHFAGVGAKNVTLGIPRLRELLNVAINIATPSLTVYLDSETAKNSEFVRKLQGEIEFTTLEKFIKKIELVFDPEIMSSCIPEDNEWVEDYYSLNEMNESSASSMSVWVLRLTLQQRLITEGLRLSEIGEKIKKLLAHLQMSVIWTDDNSDQFIIRIRASKNSAKLLDLHSTLNTAEVGSEETIDLLTYLMETTLPSIRLRGIPGIKKVYIREERAVKYNPDKGVYEPCNGGWILDTDGVNLASVFTLEHVDFTRTISNNISEVLKILGIEAARAALLKEIRQVISFDGSYVNYRHLAILCDVMTHRGTLVPINRHGINRVNKGLFAKSSFEETVEIFSDAAMFGEMDTLNGLTENIIFGQLANFGTGMSDIMIDYAKLKNANTYFESYSGAEWAKLNNTVENNDISKLRFKLFGL</sequence>
<dbReference type="Gene3D" id="1.10.274.100">
    <property type="entry name" value="RNA polymerase Rpb1, domain 3"/>
    <property type="match status" value="1"/>
</dbReference>
<comment type="catalytic activity">
    <reaction evidence="6">
        <text>RNA(n) + a ribonucleoside 5'-triphosphate = RNA(n+1) + diphosphate</text>
        <dbReference type="Rhea" id="RHEA:21248"/>
        <dbReference type="Rhea" id="RHEA-COMP:14527"/>
        <dbReference type="Rhea" id="RHEA-COMP:17342"/>
        <dbReference type="ChEBI" id="CHEBI:33019"/>
        <dbReference type="ChEBI" id="CHEBI:61557"/>
        <dbReference type="ChEBI" id="CHEBI:140395"/>
        <dbReference type="EC" id="2.7.7.6"/>
    </reaction>
</comment>
<organism evidence="8 9">
    <name type="scientific">Dermatophagoides pteronyssinus</name>
    <name type="common">European house dust mite</name>
    <dbReference type="NCBI Taxonomy" id="6956"/>
    <lineage>
        <taxon>Eukaryota</taxon>
        <taxon>Metazoa</taxon>
        <taxon>Ecdysozoa</taxon>
        <taxon>Arthropoda</taxon>
        <taxon>Chelicerata</taxon>
        <taxon>Arachnida</taxon>
        <taxon>Acari</taxon>
        <taxon>Acariformes</taxon>
        <taxon>Sarcoptiformes</taxon>
        <taxon>Astigmata</taxon>
        <taxon>Psoroptidia</taxon>
        <taxon>Analgoidea</taxon>
        <taxon>Pyroglyphidae</taxon>
        <taxon>Dermatophagoidinae</taxon>
        <taxon>Dermatophagoides</taxon>
    </lineage>
</organism>
<dbReference type="InterPro" id="IPR007066">
    <property type="entry name" value="RNA_pol_Rpb1_3"/>
</dbReference>
<reference evidence="9" key="1">
    <citation type="submission" date="2025-08" db="UniProtKB">
        <authorList>
            <consortium name="RefSeq"/>
        </authorList>
    </citation>
    <scope>IDENTIFICATION</scope>
    <source>
        <strain evidence="9">Airmid</strain>
    </source>
</reference>
<dbReference type="InterPro" id="IPR038120">
    <property type="entry name" value="Rpb1_funnel_sf"/>
</dbReference>
<dbReference type="InterPro" id="IPR045867">
    <property type="entry name" value="DNA-dir_RpoC_beta_prime"/>
</dbReference>
<dbReference type="InterPro" id="IPR007083">
    <property type="entry name" value="RNA_pol_Rpb1_4"/>
</dbReference>
<dbReference type="Proteomes" id="UP000515146">
    <property type="component" value="Unplaced"/>
</dbReference>
<dbReference type="Pfam" id="PF04990">
    <property type="entry name" value="RNA_pol_Rpb1_7"/>
    <property type="match status" value="1"/>
</dbReference>
<protein>
    <recommendedName>
        <fullName evidence="6">DNA-directed RNA polymerase subunit</fullName>
        <ecNumber evidence="6">2.7.7.6</ecNumber>
    </recommendedName>
</protein>
<dbReference type="InterPro" id="IPR007080">
    <property type="entry name" value="RNA_pol_Rpb1_1"/>
</dbReference>
<dbReference type="Gene3D" id="6.10.250.2940">
    <property type="match status" value="1"/>
</dbReference>
<dbReference type="Pfam" id="PF05000">
    <property type="entry name" value="RNA_pol_Rpb1_4"/>
    <property type="match status" value="1"/>
</dbReference>
<dbReference type="InParanoid" id="A0A6P6XKK8"/>
<dbReference type="InterPro" id="IPR006592">
    <property type="entry name" value="RNA_pol_N"/>
</dbReference>
<dbReference type="Gene3D" id="1.10.150.390">
    <property type="match status" value="1"/>
</dbReference>
<dbReference type="Gene3D" id="3.30.1360.140">
    <property type="match status" value="1"/>
</dbReference>
<evidence type="ECO:0000256" key="2">
    <source>
        <dbReference type="ARBA" id="ARBA00022478"/>
    </source>
</evidence>
<evidence type="ECO:0000313" key="8">
    <source>
        <dbReference type="Proteomes" id="UP000515146"/>
    </source>
</evidence>
<dbReference type="FunFam" id="2.40.40.20:FF:000019">
    <property type="entry name" value="DNA-directed RNA polymerase II subunit RPB1"/>
    <property type="match status" value="1"/>
</dbReference>
<dbReference type="FunFam" id="1.10.274.100:FF:000001">
    <property type="entry name" value="DNA-directed RNA polymerase subunit"/>
    <property type="match status" value="1"/>
</dbReference>
<keyword evidence="4 6" id="KW-0548">Nucleotidyltransferase</keyword>
<evidence type="ECO:0000256" key="3">
    <source>
        <dbReference type="ARBA" id="ARBA00022679"/>
    </source>
</evidence>
<dbReference type="Gene3D" id="3.30.1490.180">
    <property type="entry name" value="RNA polymerase ii"/>
    <property type="match status" value="1"/>
</dbReference>
<dbReference type="GO" id="GO:0003899">
    <property type="term" value="F:DNA-directed RNA polymerase activity"/>
    <property type="evidence" value="ECO:0007669"/>
    <property type="project" value="UniProtKB-EC"/>
</dbReference>
<dbReference type="PANTHER" id="PTHR19376">
    <property type="entry name" value="DNA-DIRECTED RNA POLYMERASE"/>
    <property type="match status" value="1"/>
</dbReference>
<dbReference type="Pfam" id="PF04998">
    <property type="entry name" value="RNA_pol_Rpb1_5"/>
    <property type="match status" value="1"/>
</dbReference>
<dbReference type="Pfam" id="PF04997">
    <property type="entry name" value="RNA_pol_Rpb1_1"/>
    <property type="match status" value="1"/>
</dbReference>